<comment type="caution">
    <text evidence="6">The sequence shown here is derived from an EMBL/GenBank/DDBJ whole genome shotgun (WGS) entry which is preliminary data.</text>
</comment>
<sequence>MKFERYGIGIAKGLSVTIRHLLRRPVTTQYPEQRLNPSRRTRGNELIWDKGKCTGCATCAKTCPQGVIRIVTS</sequence>
<dbReference type="Gene3D" id="3.30.70.3270">
    <property type="match status" value="1"/>
</dbReference>
<feature type="non-terminal residue" evidence="6">
    <location>
        <position position="73"/>
    </location>
</feature>
<evidence type="ECO:0000313" key="6">
    <source>
        <dbReference type="EMBL" id="GAI79244.1"/>
    </source>
</evidence>
<keyword evidence="3" id="KW-0408">Iron</keyword>
<dbReference type="InterPro" id="IPR017900">
    <property type="entry name" value="4Fe4S_Fe_S_CS"/>
</dbReference>
<dbReference type="GO" id="GO:0016020">
    <property type="term" value="C:membrane"/>
    <property type="evidence" value="ECO:0007669"/>
    <property type="project" value="InterPro"/>
</dbReference>
<keyword evidence="1" id="KW-0004">4Fe-4S</keyword>
<dbReference type="PROSITE" id="PS00198">
    <property type="entry name" value="4FE4S_FER_1"/>
    <property type="match status" value="1"/>
</dbReference>
<evidence type="ECO:0000256" key="3">
    <source>
        <dbReference type="ARBA" id="ARBA00023004"/>
    </source>
</evidence>
<dbReference type="PANTHER" id="PTHR10849">
    <property type="entry name" value="NADH DEHYDROGENASE UBIQUINONE IRON-SULFUR PROTEIN 8, MITOCHONDRIAL"/>
    <property type="match status" value="1"/>
</dbReference>
<keyword evidence="2" id="KW-0479">Metal-binding</keyword>
<feature type="domain" description="4Fe-4S ferredoxin-type" evidence="5">
    <location>
        <begin position="44"/>
        <end position="73"/>
    </location>
</feature>
<dbReference type="GO" id="GO:0016651">
    <property type="term" value="F:oxidoreductase activity, acting on NAD(P)H"/>
    <property type="evidence" value="ECO:0007669"/>
    <property type="project" value="InterPro"/>
</dbReference>
<dbReference type="GO" id="GO:0051539">
    <property type="term" value="F:4 iron, 4 sulfur cluster binding"/>
    <property type="evidence" value="ECO:0007669"/>
    <property type="project" value="UniProtKB-KW"/>
</dbReference>
<keyword evidence="4" id="KW-0411">Iron-sulfur</keyword>
<evidence type="ECO:0000259" key="5">
    <source>
        <dbReference type="PROSITE" id="PS51379"/>
    </source>
</evidence>
<reference evidence="6" key="1">
    <citation type="journal article" date="2014" name="Front. Microbiol.">
        <title>High frequency of phylogenetically diverse reductive dehalogenase-homologous genes in deep subseafloor sedimentary metagenomes.</title>
        <authorList>
            <person name="Kawai M."/>
            <person name="Futagami T."/>
            <person name="Toyoda A."/>
            <person name="Takaki Y."/>
            <person name="Nishi S."/>
            <person name="Hori S."/>
            <person name="Arai W."/>
            <person name="Tsubouchi T."/>
            <person name="Morono Y."/>
            <person name="Uchiyama I."/>
            <person name="Ito T."/>
            <person name="Fujiyama A."/>
            <person name="Inagaki F."/>
            <person name="Takami H."/>
        </authorList>
    </citation>
    <scope>NUCLEOTIDE SEQUENCE</scope>
    <source>
        <strain evidence="6">Expedition CK06-06</strain>
    </source>
</reference>
<dbReference type="AlphaFoldDB" id="X1TGS1"/>
<evidence type="ECO:0000256" key="2">
    <source>
        <dbReference type="ARBA" id="ARBA00022723"/>
    </source>
</evidence>
<protein>
    <recommendedName>
        <fullName evidence="5">4Fe-4S ferredoxin-type domain-containing protein</fullName>
    </recommendedName>
</protein>
<organism evidence="6">
    <name type="scientific">marine sediment metagenome</name>
    <dbReference type="NCBI Taxonomy" id="412755"/>
    <lineage>
        <taxon>unclassified sequences</taxon>
        <taxon>metagenomes</taxon>
        <taxon>ecological metagenomes</taxon>
    </lineage>
</organism>
<dbReference type="SUPFAM" id="SSF46548">
    <property type="entry name" value="alpha-helical ferredoxin"/>
    <property type="match status" value="1"/>
</dbReference>
<evidence type="ECO:0000256" key="1">
    <source>
        <dbReference type="ARBA" id="ARBA00022485"/>
    </source>
</evidence>
<dbReference type="EMBL" id="BARW01011999">
    <property type="protein sequence ID" value="GAI79244.1"/>
    <property type="molecule type" value="Genomic_DNA"/>
</dbReference>
<accession>X1TGS1</accession>
<evidence type="ECO:0000256" key="4">
    <source>
        <dbReference type="ARBA" id="ARBA00023014"/>
    </source>
</evidence>
<dbReference type="InterPro" id="IPR017896">
    <property type="entry name" value="4Fe4S_Fe-S-bd"/>
</dbReference>
<dbReference type="GO" id="GO:0046872">
    <property type="term" value="F:metal ion binding"/>
    <property type="evidence" value="ECO:0007669"/>
    <property type="project" value="UniProtKB-KW"/>
</dbReference>
<gene>
    <name evidence="6" type="ORF">S12H4_22850</name>
</gene>
<dbReference type="PROSITE" id="PS51379">
    <property type="entry name" value="4FE4S_FER_2"/>
    <property type="match status" value="1"/>
</dbReference>
<proteinExistence type="predicted"/>
<dbReference type="InterPro" id="IPR010226">
    <property type="entry name" value="NADH_quinone_OxRdtase_chainI"/>
</dbReference>
<dbReference type="Pfam" id="PF00037">
    <property type="entry name" value="Fer4"/>
    <property type="match status" value="1"/>
</dbReference>
<name>X1TGS1_9ZZZZ</name>